<feature type="region of interest" description="Disordered" evidence="1">
    <location>
        <begin position="1"/>
        <end position="97"/>
    </location>
</feature>
<feature type="compositionally biased region" description="Low complexity" evidence="1">
    <location>
        <begin position="74"/>
        <end position="86"/>
    </location>
</feature>
<feature type="non-terminal residue" evidence="2">
    <location>
        <position position="1"/>
    </location>
</feature>
<evidence type="ECO:0000313" key="3">
    <source>
        <dbReference type="Proteomes" id="UP001189429"/>
    </source>
</evidence>
<reference evidence="2" key="1">
    <citation type="submission" date="2023-10" db="EMBL/GenBank/DDBJ databases">
        <authorList>
            <person name="Chen Y."/>
            <person name="Shah S."/>
            <person name="Dougan E. K."/>
            <person name="Thang M."/>
            <person name="Chan C."/>
        </authorList>
    </citation>
    <scope>NUCLEOTIDE SEQUENCE [LARGE SCALE GENOMIC DNA]</scope>
</reference>
<keyword evidence="3" id="KW-1185">Reference proteome</keyword>
<evidence type="ECO:0000313" key="2">
    <source>
        <dbReference type="EMBL" id="CAK0812012.1"/>
    </source>
</evidence>
<accession>A0ABN9R2Q4</accession>
<proteinExistence type="predicted"/>
<evidence type="ECO:0000256" key="1">
    <source>
        <dbReference type="SAM" id="MobiDB-lite"/>
    </source>
</evidence>
<organism evidence="2 3">
    <name type="scientific">Prorocentrum cordatum</name>
    <dbReference type="NCBI Taxonomy" id="2364126"/>
    <lineage>
        <taxon>Eukaryota</taxon>
        <taxon>Sar</taxon>
        <taxon>Alveolata</taxon>
        <taxon>Dinophyceae</taxon>
        <taxon>Prorocentrales</taxon>
        <taxon>Prorocentraceae</taxon>
        <taxon>Prorocentrum</taxon>
    </lineage>
</organism>
<comment type="caution">
    <text evidence="2">The sequence shown here is derived from an EMBL/GenBank/DDBJ whole genome shotgun (WGS) entry which is preliminary data.</text>
</comment>
<dbReference type="EMBL" id="CAUYUJ010005036">
    <property type="protein sequence ID" value="CAK0812012.1"/>
    <property type="molecule type" value="Genomic_DNA"/>
</dbReference>
<name>A0ABN9R2Q4_9DINO</name>
<evidence type="ECO:0008006" key="4">
    <source>
        <dbReference type="Google" id="ProtNLM"/>
    </source>
</evidence>
<protein>
    <recommendedName>
        <fullName evidence="4">PDZ domain-containing protein</fullName>
    </recommendedName>
</protein>
<dbReference type="Proteomes" id="UP001189429">
    <property type="component" value="Unassembled WGS sequence"/>
</dbReference>
<gene>
    <name evidence="2" type="ORF">PCOR1329_LOCUS16431</name>
</gene>
<sequence length="619" mass="65461">ASTAFFASAPGFGQPHRAGPREFGGNAAGWRSRSQRKRRPEDGAPSSPWKRRGPAANPCGCSPPARQATAEGHPAATSTTPQSAAPEQVPRPRATEDLDIVTVTLQKDEGSVLGIDVGNVGGDYCGAVVLTMSGKGLVADWNSQNPTKQVCVGHIIIEANGVRGYWELLDELTKPGRHTVRILRALPHENWQHLISCLAQAFQRDGASDVLGLPLLACVMVDSTCENTSLQVQDFTCLPSVLACDVDVDQCCICLERLKPTARLVQPMGPWGHRGGHLRRALAVAERPPHLPALHTTRFRVQRSRLARSQGPPPLPQVERWWRICPRGSATQAEHAEGPRGFAGSALCAGPPLGAPGGGGGAGRSAQTQETRAGLRAFLLLLCSLPAPVVVPPHGGSVARLVPGLSPVGAVPPRCVLVSWLPLFVLSLSLSLSQGYSAPCPPPPPPCLPAPPRLEPFVFPRALGSWIAASREGAMEYSAVPALNQHAVHSPLPYVAYPGDGLCADPTRPRICNVCFLFCSARLIRPRSASPAFFAKRGGVASSADNAGPTSGGYLSHAYHRTQELKTPYGTRESRSSCLVSATTGVSIMPCFADGRGTPDLATASGNTFPFFSAARQSH</sequence>